<dbReference type="SUPFAM" id="SSF56726">
    <property type="entry name" value="DNA topoisomerase IV, alpha subunit"/>
    <property type="match status" value="1"/>
</dbReference>
<dbReference type="Proteomes" id="UP000274822">
    <property type="component" value="Unassembled WGS sequence"/>
</dbReference>
<evidence type="ECO:0000313" key="2">
    <source>
        <dbReference type="EMBL" id="RUS28450.1"/>
    </source>
</evidence>
<dbReference type="GO" id="GO:0003677">
    <property type="term" value="F:DNA binding"/>
    <property type="evidence" value="ECO:0007669"/>
    <property type="project" value="InterPro"/>
</dbReference>
<organism evidence="2 3">
    <name type="scientific">Jimgerdemannia flammicorona</name>
    <dbReference type="NCBI Taxonomy" id="994334"/>
    <lineage>
        <taxon>Eukaryota</taxon>
        <taxon>Fungi</taxon>
        <taxon>Fungi incertae sedis</taxon>
        <taxon>Mucoromycota</taxon>
        <taxon>Mucoromycotina</taxon>
        <taxon>Endogonomycetes</taxon>
        <taxon>Endogonales</taxon>
        <taxon>Endogonaceae</taxon>
        <taxon>Jimgerdemannia</taxon>
    </lineage>
</organism>
<dbReference type="EMBL" id="RBNJ01006612">
    <property type="protein sequence ID" value="RUS28450.1"/>
    <property type="molecule type" value="Genomic_DNA"/>
</dbReference>
<keyword evidence="3" id="KW-1185">Reference proteome</keyword>
<protein>
    <recommendedName>
        <fullName evidence="1">Topoisomerase 6 subunit A/Spo11 TOPRIM domain-containing protein</fullName>
    </recommendedName>
</protein>
<proteinExistence type="predicted"/>
<name>A0A433QF48_9FUNG</name>
<evidence type="ECO:0000313" key="3">
    <source>
        <dbReference type="Proteomes" id="UP000274822"/>
    </source>
</evidence>
<sequence>MYSSAQSLAFDSHALACPALRFLGLSYLDKARYAIPDEAYVPLTTADRRKGLAMLRRIEASGNSAPGEEDDDFGTIRRELCAILHLNRKAELQSLSIDDAVGMIGYLVDKLRGMLQ</sequence>
<gene>
    <name evidence="2" type="ORF">BC938DRAFT_481871</name>
</gene>
<dbReference type="GO" id="GO:0005694">
    <property type="term" value="C:chromosome"/>
    <property type="evidence" value="ECO:0007669"/>
    <property type="project" value="InterPro"/>
</dbReference>
<feature type="domain" description="Topoisomerase 6 subunit A/Spo11 TOPRIM" evidence="1">
    <location>
        <begin position="4"/>
        <end position="98"/>
    </location>
</feature>
<dbReference type="AlphaFoldDB" id="A0A433QF48"/>
<dbReference type="InterPro" id="IPR034136">
    <property type="entry name" value="TOPRIM_Topo6A/Spo11"/>
</dbReference>
<reference evidence="2 3" key="1">
    <citation type="journal article" date="2018" name="New Phytol.">
        <title>Phylogenomics of Endogonaceae and evolution of mycorrhizas within Mucoromycota.</title>
        <authorList>
            <person name="Chang Y."/>
            <person name="Desiro A."/>
            <person name="Na H."/>
            <person name="Sandor L."/>
            <person name="Lipzen A."/>
            <person name="Clum A."/>
            <person name="Barry K."/>
            <person name="Grigoriev I.V."/>
            <person name="Martin F.M."/>
            <person name="Stajich J.E."/>
            <person name="Smith M.E."/>
            <person name="Bonito G."/>
            <person name="Spatafora J.W."/>
        </authorList>
    </citation>
    <scope>NUCLEOTIDE SEQUENCE [LARGE SCALE GENOMIC DNA]</scope>
    <source>
        <strain evidence="2 3">AD002</strain>
    </source>
</reference>
<dbReference type="Gene3D" id="3.40.1360.10">
    <property type="match status" value="1"/>
</dbReference>
<accession>A0A433QF48</accession>
<dbReference type="InterPro" id="IPR036078">
    <property type="entry name" value="Spo11/TopoVI_A_sf"/>
</dbReference>
<comment type="caution">
    <text evidence="2">The sequence shown here is derived from an EMBL/GenBank/DDBJ whole genome shotgun (WGS) entry which is preliminary data.</text>
</comment>
<dbReference type="Pfam" id="PF21180">
    <property type="entry name" value="TOP6A-Spo11_Toprim"/>
    <property type="match status" value="1"/>
</dbReference>
<evidence type="ECO:0000259" key="1">
    <source>
        <dbReference type="Pfam" id="PF21180"/>
    </source>
</evidence>